<dbReference type="PANTHER" id="PTHR43401:SF2">
    <property type="entry name" value="L-THREONINE 3-DEHYDROGENASE"/>
    <property type="match status" value="1"/>
</dbReference>
<keyword evidence="1 4" id="KW-0479">Metal-binding</keyword>
<evidence type="ECO:0000256" key="3">
    <source>
        <dbReference type="ARBA" id="ARBA00023002"/>
    </source>
</evidence>
<dbReference type="RefSeq" id="WP_036820130.1">
    <property type="nucleotide sequence ID" value="NZ_AVBF01000031.1"/>
</dbReference>
<evidence type="ECO:0000256" key="4">
    <source>
        <dbReference type="RuleBase" id="RU361277"/>
    </source>
</evidence>
<dbReference type="OrthoDB" id="9770238at2"/>
<dbReference type="InterPro" id="IPR011032">
    <property type="entry name" value="GroES-like_sf"/>
</dbReference>
<dbReference type="Proteomes" id="UP000030147">
    <property type="component" value="Unassembled WGS sequence"/>
</dbReference>
<dbReference type="InterPro" id="IPR013154">
    <property type="entry name" value="ADH-like_N"/>
</dbReference>
<evidence type="ECO:0000313" key="6">
    <source>
        <dbReference type="EMBL" id="KGP72384.1"/>
    </source>
</evidence>
<dbReference type="InterPro" id="IPR050129">
    <property type="entry name" value="Zn_alcohol_dh"/>
</dbReference>
<accession>A0A0A2TA37</accession>
<keyword evidence="3" id="KW-0560">Oxidoreductase</keyword>
<dbReference type="GO" id="GO:0016491">
    <property type="term" value="F:oxidoreductase activity"/>
    <property type="evidence" value="ECO:0007669"/>
    <property type="project" value="UniProtKB-KW"/>
</dbReference>
<dbReference type="GO" id="GO:0008270">
    <property type="term" value="F:zinc ion binding"/>
    <property type="evidence" value="ECO:0007669"/>
    <property type="project" value="InterPro"/>
</dbReference>
<dbReference type="SUPFAM" id="SSF51735">
    <property type="entry name" value="NAD(P)-binding Rossmann-fold domains"/>
    <property type="match status" value="1"/>
</dbReference>
<dbReference type="SUPFAM" id="SSF50129">
    <property type="entry name" value="GroES-like"/>
    <property type="match status" value="1"/>
</dbReference>
<dbReference type="AlphaFoldDB" id="A0A0A2TA37"/>
<dbReference type="InterPro" id="IPR013149">
    <property type="entry name" value="ADH-like_C"/>
</dbReference>
<dbReference type="PROSITE" id="PS00059">
    <property type="entry name" value="ADH_ZINC"/>
    <property type="match status" value="1"/>
</dbReference>
<dbReference type="InterPro" id="IPR036291">
    <property type="entry name" value="NAD(P)-bd_dom_sf"/>
</dbReference>
<reference evidence="6 7" key="1">
    <citation type="journal article" date="2015" name="Stand. Genomic Sci.">
        <title>High quality draft genome sequence of the moderately halophilic bacterium Pontibacillus yanchengensis Y32(T) and comparison among Pontibacillus genomes.</title>
        <authorList>
            <person name="Huang J."/>
            <person name="Qiao Z.X."/>
            <person name="Tang J.W."/>
            <person name="Wang G."/>
        </authorList>
    </citation>
    <scope>NUCLEOTIDE SEQUENCE [LARGE SCALE GENOMIC DNA]</scope>
    <source>
        <strain evidence="6 7">Y32</strain>
    </source>
</reference>
<proteinExistence type="inferred from homology"/>
<evidence type="ECO:0000256" key="1">
    <source>
        <dbReference type="ARBA" id="ARBA00022723"/>
    </source>
</evidence>
<evidence type="ECO:0000259" key="5">
    <source>
        <dbReference type="SMART" id="SM00829"/>
    </source>
</evidence>
<dbReference type="PANTHER" id="PTHR43401">
    <property type="entry name" value="L-THREONINE 3-DEHYDROGENASE"/>
    <property type="match status" value="1"/>
</dbReference>
<dbReference type="EMBL" id="AVBF01000031">
    <property type="protein sequence ID" value="KGP72384.1"/>
    <property type="molecule type" value="Genomic_DNA"/>
</dbReference>
<dbReference type="InterPro" id="IPR002328">
    <property type="entry name" value="ADH_Zn_CS"/>
</dbReference>
<comment type="similarity">
    <text evidence="4">Belongs to the zinc-containing alcohol dehydrogenase family.</text>
</comment>
<gene>
    <name evidence="6" type="ORF">N782_12040</name>
</gene>
<organism evidence="6 7">
    <name type="scientific">Pontibacillus yanchengensis Y32</name>
    <dbReference type="NCBI Taxonomy" id="1385514"/>
    <lineage>
        <taxon>Bacteria</taxon>
        <taxon>Bacillati</taxon>
        <taxon>Bacillota</taxon>
        <taxon>Bacilli</taxon>
        <taxon>Bacillales</taxon>
        <taxon>Bacillaceae</taxon>
        <taxon>Pontibacillus</taxon>
    </lineage>
</organism>
<dbReference type="Pfam" id="PF08240">
    <property type="entry name" value="ADH_N"/>
    <property type="match status" value="1"/>
</dbReference>
<dbReference type="SMART" id="SM00829">
    <property type="entry name" value="PKS_ER"/>
    <property type="match status" value="1"/>
</dbReference>
<protein>
    <submittedName>
        <fullName evidence="6">Sorbitol dehydrogenase</fullName>
    </submittedName>
</protein>
<dbReference type="Gene3D" id="3.40.50.720">
    <property type="entry name" value="NAD(P)-binding Rossmann-like Domain"/>
    <property type="match status" value="1"/>
</dbReference>
<name>A0A0A2TA37_9BACI</name>
<keyword evidence="2 4" id="KW-0862">Zinc</keyword>
<dbReference type="Gene3D" id="3.90.180.10">
    <property type="entry name" value="Medium-chain alcohol dehydrogenases, catalytic domain"/>
    <property type="match status" value="1"/>
</dbReference>
<dbReference type="Pfam" id="PF00107">
    <property type="entry name" value="ADH_zinc_N"/>
    <property type="match status" value="1"/>
</dbReference>
<dbReference type="STRING" id="1385514.N782_12040"/>
<dbReference type="eggNOG" id="COG1063">
    <property type="taxonomic scope" value="Bacteria"/>
</dbReference>
<evidence type="ECO:0000256" key="2">
    <source>
        <dbReference type="ARBA" id="ARBA00022833"/>
    </source>
</evidence>
<comment type="cofactor">
    <cofactor evidence="4">
        <name>Zn(2+)</name>
        <dbReference type="ChEBI" id="CHEBI:29105"/>
    </cofactor>
</comment>
<sequence length="343" mass="37545">MKALVKEKLGYGHLNLRDVEEPVVHEDQVKIEIKYAGICGSDLHTFEGHYQVNVPVILGHEVAGEIVEVGKNVDQLNVGDRVTTETTFYICGECKYCKQGDYNLCNYRKGIGTQKDGGFAKYVIARAESVHTLPDQVKSRSASLTEPLACSYHAVQKASIQKGDVVVVLGPGPIGLLTAQVAMSYGAKVIITGLTQDKKRLDKANELGIDAIVNIEESDVKQVVNDMTNGYGADIIFECSGAVAAANLGLDLVMKKGQYVQVGIFPNPSVEIDFKKIIQKEIQLSGSRSQKPSDWDPSLQMINSNQVNINDLITHQYDISEWDEAYNMLKNGEAIKVVLSPIS</sequence>
<feature type="domain" description="Enoyl reductase (ER)" evidence="5">
    <location>
        <begin position="12"/>
        <end position="339"/>
    </location>
</feature>
<dbReference type="CDD" id="cd08258">
    <property type="entry name" value="Zn_ADH4"/>
    <property type="match status" value="1"/>
</dbReference>
<keyword evidence="7" id="KW-1185">Reference proteome</keyword>
<comment type="caution">
    <text evidence="6">The sequence shown here is derived from an EMBL/GenBank/DDBJ whole genome shotgun (WGS) entry which is preliminary data.</text>
</comment>
<dbReference type="InterPro" id="IPR020843">
    <property type="entry name" value="ER"/>
</dbReference>
<evidence type="ECO:0000313" key="7">
    <source>
        <dbReference type="Proteomes" id="UP000030147"/>
    </source>
</evidence>